<evidence type="ECO:0000313" key="2">
    <source>
        <dbReference type="Proteomes" id="UP000190065"/>
    </source>
</evidence>
<organism evidence="1 2">
    <name type="scientific">Segatella oulorum</name>
    <dbReference type="NCBI Taxonomy" id="28136"/>
    <lineage>
        <taxon>Bacteria</taxon>
        <taxon>Pseudomonadati</taxon>
        <taxon>Bacteroidota</taxon>
        <taxon>Bacteroidia</taxon>
        <taxon>Bacteroidales</taxon>
        <taxon>Prevotellaceae</taxon>
        <taxon>Segatella</taxon>
    </lineage>
</organism>
<dbReference type="STRING" id="28136.SAMN02745202_01985"/>
<sequence length="84" mass="10129">MKVDNERRRGVSYLKRVADVNAIYQQWARSGLSNREIWRRYIYPVYGISERAMYKMLKIDVKVRRDNNDSPRPLLLFDFDDDGK</sequence>
<evidence type="ECO:0000313" key="1">
    <source>
        <dbReference type="EMBL" id="SKA08192.1"/>
    </source>
</evidence>
<dbReference type="RefSeq" id="WP_025070603.1">
    <property type="nucleotide sequence ID" value="NZ_FUXK01000026.1"/>
</dbReference>
<dbReference type="AlphaFoldDB" id="A0A1T4QWQ1"/>
<name>A0A1T4QWQ1_9BACT</name>
<proteinExistence type="predicted"/>
<accession>A0A1T4QWQ1</accession>
<protein>
    <submittedName>
        <fullName evidence="1">Uncharacterized protein</fullName>
    </submittedName>
</protein>
<reference evidence="1 2" key="1">
    <citation type="submission" date="2017-02" db="EMBL/GenBank/DDBJ databases">
        <authorList>
            <person name="Peterson S.W."/>
        </authorList>
    </citation>
    <scope>NUCLEOTIDE SEQUENCE [LARGE SCALE GENOMIC DNA]</scope>
    <source>
        <strain evidence="1 2">ATCC 43324</strain>
    </source>
</reference>
<dbReference type="EMBL" id="FUXK01000026">
    <property type="protein sequence ID" value="SKA08192.1"/>
    <property type="molecule type" value="Genomic_DNA"/>
</dbReference>
<gene>
    <name evidence="1" type="ORF">SAMN02745202_01985</name>
</gene>
<dbReference type="Proteomes" id="UP000190065">
    <property type="component" value="Unassembled WGS sequence"/>
</dbReference>